<proteinExistence type="predicted"/>
<accession>A0A8S5RPB1</accession>
<evidence type="ECO:0000313" key="1">
    <source>
        <dbReference type="EMBL" id="DAE32860.1"/>
    </source>
</evidence>
<organism evidence="1">
    <name type="scientific">virus sp. ctBS918</name>
    <dbReference type="NCBI Taxonomy" id="2825807"/>
    <lineage>
        <taxon>Viruses</taxon>
    </lineage>
</organism>
<name>A0A8S5RPB1_9VIRU</name>
<sequence>MDIATYQITNEVHGNGTYFFTDCGHQMYSVRDRMAYHGCLCPGCLYNGKQTMLYICGSKEANEYWDKKLCKK</sequence>
<protein>
    <submittedName>
        <fullName evidence="1">Uncharacterized protein</fullName>
    </submittedName>
</protein>
<reference evidence="1" key="1">
    <citation type="journal article" date="2021" name="Proc. Natl. Acad. Sci. U.S.A.">
        <title>A Catalog of Tens of Thousands of Viruses from Human Metagenomes Reveals Hidden Associations with Chronic Diseases.</title>
        <authorList>
            <person name="Tisza M.J."/>
            <person name="Buck C.B."/>
        </authorList>
    </citation>
    <scope>NUCLEOTIDE SEQUENCE</scope>
    <source>
        <strain evidence="1">CtBS918</strain>
    </source>
</reference>
<dbReference type="EMBL" id="BK059130">
    <property type="protein sequence ID" value="DAE32860.1"/>
    <property type="molecule type" value="Genomic_DNA"/>
</dbReference>